<keyword evidence="7" id="KW-1185">Reference proteome</keyword>
<dbReference type="GO" id="GO:0006508">
    <property type="term" value="P:proteolysis"/>
    <property type="evidence" value="ECO:0007669"/>
    <property type="project" value="UniProtKB-KW"/>
</dbReference>
<name>A0A1G6VHD9_NIADE</name>
<dbReference type="InterPro" id="IPR038765">
    <property type="entry name" value="Papain-like_cys_pep_sf"/>
</dbReference>
<dbReference type="EMBL" id="FMZO01000010">
    <property type="protein sequence ID" value="SDD52911.1"/>
    <property type="molecule type" value="Genomic_DNA"/>
</dbReference>
<dbReference type="AlphaFoldDB" id="A0A1G6VHD9"/>
<dbReference type="OrthoDB" id="9813368at2"/>
<dbReference type="PANTHER" id="PTHR47053:SF1">
    <property type="entry name" value="MUREIN DD-ENDOPEPTIDASE MEPH-RELATED"/>
    <property type="match status" value="1"/>
</dbReference>
<dbReference type="Proteomes" id="UP000198757">
    <property type="component" value="Unassembled WGS sequence"/>
</dbReference>
<evidence type="ECO:0000256" key="2">
    <source>
        <dbReference type="ARBA" id="ARBA00022670"/>
    </source>
</evidence>
<dbReference type="PANTHER" id="PTHR47053">
    <property type="entry name" value="MUREIN DD-ENDOPEPTIDASE MEPH-RELATED"/>
    <property type="match status" value="1"/>
</dbReference>
<protein>
    <submittedName>
        <fullName evidence="6">SH3 domain-containing protein</fullName>
    </submittedName>
</protein>
<evidence type="ECO:0000256" key="4">
    <source>
        <dbReference type="ARBA" id="ARBA00022807"/>
    </source>
</evidence>
<comment type="similarity">
    <text evidence="1">Belongs to the peptidase C40 family.</text>
</comment>
<evidence type="ECO:0000313" key="6">
    <source>
        <dbReference type="EMBL" id="SDD52911.1"/>
    </source>
</evidence>
<evidence type="ECO:0000313" key="7">
    <source>
        <dbReference type="Proteomes" id="UP000198757"/>
    </source>
</evidence>
<feature type="domain" description="NlpC/P60" evidence="5">
    <location>
        <begin position="129"/>
        <end position="256"/>
    </location>
</feature>
<dbReference type="InterPro" id="IPR041382">
    <property type="entry name" value="SH3_16"/>
</dbReference>
<organism evidence="6 7">
    <name type="scientific">Niabella drilacis (strain DSM 25811 / CCM 8410 / CCUG 62505 / LMG 26954 / E90)</name>
    <dbReference type="NCBI Taxonomy" id="1285928"/>
    <lineage>
        <taxon>Bacteria</taxon>
        <taxon>Pseudomonadati</taxon>
        <taxon>Bacteroidota</taxon>
        <taxon>Chitinophagia</taxon>
        <taxon>Chitinophagales</taxon>
        <taxon>Chitinophagaceae</taxon>
        <taxon>Niabella</taxon>
    </lineage>
</organism>
<keyword evidence="3" id="KW-0378">Hydrolase</keyword>
<dbReference type="STRING" id="1285928.SAMN04487894_11020"/>
<dbReference type="GO" id="GO:0008234">
    <property type="term" value="F:cysteine-type peptidase activity"/>
    <property type="evidence" value="ECO:0007669"/>
    <property type="project" value="UniProtKB-KW"/>
</dbReference>
<accession>A0A1G6VHD9</accession>
<dbReference type="RefSeq" id="WP_090391388.1">
    <property type="nucleotide sequence ID" value="NZ_FMZO01000010.1"/>
</dbReference>
<proteinExistence type="inferred from homology"/>
<dbReference type="Gene3D" id="2.30.30.40">
    <property type="entry name" value="SH3 Domains"/>
    <property type="match status" value="1"/>
</dbReference>
<keyword evidence="4" id="KW-0788">Thiol protease</keyword>
<evidence type="ECO:0000256" key="1">
    <source>
        <dbReference type="ARBA" id="ARBA00007074"/>
    </source>
</evidence>
<dbReference type="InterPro" id="IPR000064">
    <property type="entry name" value="NLP_P60_dom"/>
</dbReference>
<dbReference type="InterPro" id="IPR051202">
    <property type="entry name" value="Peptidase_C40"/>
</dbReference>
<dbReference type="PROSITE" id="PS51935">
    <property type="entry name" value="NLPC_P60"/>
    <property type="match status" value="1"/>
</dbReference>
<evidence type="ECO:0000256" key="3">
    <source>
        <dbReference type="ARBA" id="ARBA00022801"/>
    </source>
</evidence>
<dbReference type="SUPFAM" id="SSF54001">
    <property type="entry name" value="Cysteine proteinases"/>
    <property type="match status" value="1"/>
</dbReference>
<dbReference type="Pfam" id="PF00877">
    <property type="entry name" value="NLPC_P60"/>
    <property type="match status" value="1"/>
</dbReference>
<sequence length="259" mass="28658">MKQGMVVVPAAPVRKKPHHKYEMVNQLLFGEKVAILSAKRKGWVKIKSLYDGYKGWVTQHMIRETGRDASKNGAPMLAGALLNTILVDGLPMHIPMGAFIWLSGEGRMVAGNREYRYGGALAAPVTDPAGIRAAIEQYARQWLNAPYLWGGKTILGVDCSGFAQTIFKMAGIVLQRDAWQQAQEGLVVKKLQDARPGDLAFFDDQQEIVHVGILLGPDQIIHASGQVRIDTIDKKGIINVETGKRTHRLKLIKRMPQLT</sequence>
<dbReference type="Pfam" id="PF18348">
    <property type="entry name" value="SH3_16"/>
    <property type="match status" value="1"/>
</dbReference>
<keyword evidence="2" id="KW-0645">Protease</keyword>
<reference evidence="7" key="1">
    <citation type="submission" date="2016-10" db="EMBL/GenBank/DDBJ databases">
        <authorList>
            <person name="Varghese N."/>
            <person name="Submissions S."/>
        </authorList>
    </citation>
    <scope>NUCLEOTIDE SEQUENCE [LARGE SCALE GENOMIC DNA]</scope>
    <source>
        <strain evidence="7">DSM 25811 / CCM 8410 / LMG 26954 / E90</strain>
    </source>
</reference>
<gene>
    <name evidence="6" type="ORF">SAMN04487894_11020</name>
</gene>
<dbReference type="Gene3D" id="3.90.1720.10">
    <property type="entry name" value="endopeptidase domain like (from Nostoc punctiforme)"/>
    <property type="match status" value="1"/>
</dbReference>
<evidence type="ECO:0000259" key="5">
    <source>
        <dbReference type="PROSITE" id="PS51935"/>
    </source>
</evidence>